<dbReference type="RefSeq" id="YP_009350042.1">
    <property type="nucleotide sequence ID" value="NC_034004.1"/>
</dbReference>
<dbReference type="InterPro" id="IPR010979">
    <property type="entry name" value="Ribosomal_uS13-like_H2TH"/>
</dbReference>
<dbReference type="GO" id="GO:0006412">
    <property type="term" value="P:translation"/>
    <property type="evidence" value="ECO:0007669"/>
    <property type="project" value="InterPro"/>
</dbReference>
<sequence length="124" mass="14297">MLKNSVQLFNIQLDLTKNLIISLIQIFGINISLSLFLCKKFGFNKNSRLNEVSTSTLAELKKFILTNYAIQLKLKKITQSSIQELSSIKSIPGLRHKLKLPVRGQRTRTNHKTQKKYKLKIHAF</sequence>
<dbReference type="Pfam" id="PF00416">
    <property type="entry name" value="Ribosomal_S13"/>
    <property type="match status" value="1"/>
</dbReference>
<evidence type="ECO:0000256" key="2">
    <source>
        <dbReference type="ARBA" id="ARBA00022980"/>
    </source>
</evidence>
<evidence type="ECO:0000256" key="4">
    <source>
        <dbReference type="RuleBase" id="RU003830"/>
    </source>
</evidence>
<keyword evidence="6" id="KW-0496">Mitochondrion</keyword>
<feature type="transmembrane region" description="Helical" evidence="5">
    <location>
        <begin position="20"/>
        <end position="38"/>
    </location>
</feature>
<reference evidence="6" key="1">
    <citation type="submission" date="2013-10" db="EMBL/GenBank/DDBJ databases">
        <authorList>
            <person name="Gutierrez P.A."/>
            <person name="Alzate J.F."/>
            <person name="Mauricio M."/>
        </authorList>
    </citation>
    <scope>NUCLEOTIDE SEQUENCE</scope>
</reference>
<evidence type="ECO:0000256" key="1">
    <source>
        <dbReference type="ARBA" id="ARBA00008080"/>
    </source>
</evidence>
<evidence type="ECO:0000313" key="6">
    <source>
        <dbReference type="EMBL" id="AIK19913.1"/>
    </source>
</evidence>
<evidence type="ECO:0000256" key="5">
    <source>
        <dbReference type="SAM" id="Phobius"/>
    </source>
</evidence>
<dbReference type="GO" id="GO:0003723">
    <property type="term" value="F:RNA binding"/>
    <property type="evidence" value="ECO:0007669"/>
    <property type="project" value="InterPro"/>
</dbReference>
<dbReference type="GO" id="GO:0005829">
    <property type="term" value="C:cytosol"/>
    <property type="evidence" value="ECO:0007669"/>
    <property type="project" value="TreeGrafter"/>
</dbReference>
<dbReference type="GeneID" id="31086226"/>
<comment type="similarity">
    <text evidence="1 4">Belongs to the universal ribosomal protein uS13 family.</text>
</comment>
<keyword evidence="2 4" id="KW-0689">Ribosomal protein</keyword>
<dbReference type="PROSITE" id="PS50159">
    <property type="entry name" value="RIBOSOMAL_S13_2"/>
    <property type="match status" value="1"/>
</dbReference>
<protein>
    <submittedName>
        <fullName evidence="6">30S ribosomal protein S13</fullName>
    </submittedName>
</protein>
<reference evidence="6" key="2">
    <citation type="journal article" date="2014" name="Mitochondrial DNA">
        <title>Mitochondrial genome sequence of the potato powdery scab pathogen Spongospora subterranea.</title>
        <authorList>
            <person name="Gutierrez P."/>
            <person name="Bulman S."/>
            <person name="Alzate J."/>
            <person name="Ortiz M.C."/>
            <person name="Marin M."/>
        </authorList>
    </citation>
    <scope>NUCLEOTIDE SEQUENCE</scope>
</reference>
<organism evidence="6">
    <name type="scientific">Spongospora subterranea</name>
    <dbReference type="NCBI Taxonomy" id="70186"/>
    <lineage>
        <taxon>Eukaryota</taxon>
        <taxon>Sar</taxon>
        <taxon>Rhizaria</taxon>
        <taxon>Endomyxa</taxon>
        <taxon>Phytomyxea</taxon>
        <taxon>Plasmodiophorida</taxon>
        <taxon>Plasmodiophoridae</taxon>
        <taxon>Spongospora</taxon>
    </lineage>
</organism>
<keyword evidence="3 4" id="KW-0687">Ribonucleoprotein</keyword>
<name>A0A096XTV1_9EUKA</name>
<gene>
    <name evidence="6" type="primary">rps13</name>
</gene>
<dbReference type="Gene3D" id="1.10.8.50">
    <property type="match status" value="1"/>
</dbReference>
<proteinExistence type="inferred from homology"/>
<accession>A0A096XTV1</accession>
<dbReference type="SUPFAM" id="SSF46946">
    <property type="entry name" value="S13-like H2TH domain"/>
    <property type="match status" value="1"/>
</dbReference>
<keyword evidence="5" id="KW-0472">Membrane</keyword>
<dbReference type="PANTHER" id="PTHR10871">
    <property type="entry name" value="30S RIBOSOMAL PROTEIN S13/40S RIBOSOMAL PROTEIN S18"/>
    <property type="match status" value="1"/>
</dbReference>
<dbReference type="GO" id="GO:0003735">
    <property type="term" value="F:structural constituent of ribosome"/>
    <property type="evidence" value="ECO:0007669"/>
    <property type="project" value="InterPro"/>
</dbReference>
<dbReference type="EMBL" id="KF738139">
    <property type="protein sequence ID" value="AIK19913.1"/>
    <property type="molecule type" value="Genomic_DNA"/>
</dbReference>
<dbReference type="InterPro" id="IPR027437">
    <property type="entry name" value="Rbsml_uS13_C"/>
</dbReference>
<dbReference type="Gene3D" id="4.10.910.10">
    <property type="entry name" value="30s ribosomal protein s13, domain 2"/>
    <property type="match status" value="1"/>
</dbReference>
<dbReference type="PANTHER" id="PTHR10871:SF1">
    <property type="entry name" value="SMALL RIBOSOMAL SUBUNIT PROTEIN US13M"/>
    <property type="match status" value="1"/>
</dbReference>
<dbReference type="AlphaFoldDB" id="A0A096XTV1"/>
<keyword evidence="5" id="KW-0812">Transmembrane</keyword>
<dbReference type="GO" id="GO:0015935">
    <property type="term" value="C:small ribosomal subunit"/>
    <property type="evidence" value="ECO:0007669"/>
    <property type="project" value="TreeGrafter"/>
</dbReference>
<dbReference type="PIRSF" id="PIRSF002134">
    <property type="entry name" value="Ribosomal_S13"/>
    <property type="match status" value="1"/>
</dbReference>
<dbReference type="InterPro" id="IPR001892">
    <property type="entry name" value="Ribosomal_uS13"/>
</dbReference>
<keyword evidence="5" id="KW-1133">Transmembrane helix</keyword>
<geneLocation type="mitochondrion" evidence="6"/>
<evidence type="ECO:0000256" key="3">
    <source>
        <dbReference type="ARBA" id="ARBA00023274"/>
    </source>
</evidence>